<comment type="caution">
    <text evidence="2">The sequence shown here is derived from an EMBL/GenBank/DDBJ whole genome shotgun (WGS) entry which is preliminary data.</text>
</comment>
<organism evidence="2 3">
    <name type="scientific">Polypedilum vanderplanki</name>
    <name type="common">Sleeping chironomid midge</name>
    <dbReference type="NCBI Taxonomy" id="319348"/>
    <lineage>
        <taxon>Eukaryota</taxon>
        <taxon>Metazoa</taxon>
        <taxon>Ecdysozoa</taxon>
        <taxon>Arthropoda</taxon>
        <taxon>Hexapoda</taxon>
        <taxon>Insecta</taxon>
        <taxon>Pterygota</taxon>
        <taxon>Neoptera</taxon>
        <taxon>Endopterygota</taxon>
        <taxon>Diptera</taxon>
        <taxon>Nematocera</taxon>
        <taxon>Chironomoidea</taxon>
        <taxon>Chironomidae</taxon>
        <taxon>Chironominae</taxon>
        <taxon>Polypedilum</taxon>
        <taxon>Polypedilum</taxon>
    </lineage>
</organism>
<dbReference type="OrthoDB" id="7790055at2759"/>
<dbReference type="AlphaFoldDB" id="A0A9J6BM25"/>
<accession>A0A9J6BM25</accession>
<gene>
    <name evidence="2" type="ORF">PVAND_000774</name>
</gene>
<protein>
    <submittedName>
        <fullName evidence="2">Uncharacterized protein</fullName>
    </submittedName>
</protein>
<feature type="compositionally biased region" description="Polar residues" evidence="1">
    <location>
        <begin position="88"/>
        <end position="98"/>
    </location>
</feature>
<reference evidence="2" key="1">
    <citation type="submission" date="2021-03" db="EMBL/GenBank/DDBJ databases">
        <title>Chromosome level genome of the anhydrobiotic midge Polypedilum vanderplanki.</title>
        <authorList>
            <person name="Yoshida Y."/>
            <person name="Kikawada T."/>
            <person name="Gusev O."/>
        </authorList>
    </citation>
    <scope>NUCLEOTIDE SEQUENCE</scope>
    <source>
        <strain evidence="2">NIAS01</strain>
        <tissue evidence="2">Whole body or cell culture</tissue>
    </source>
</reference>
<sequence length="129" mass="14607">MRADCLPTYVISSYSNVRVQQPMIDIPTVESQMPMDIMLNPLLADEPPMQTDKIESINNMNSEDEDEMKTINNHKTMETEESEMMTTINKQSAEQQNNDESDSNKLDLVVMEMVTETAPSVSETTIKVS</sequence>
<evidence type="ECO:0000256" key="1">
    <source>
        <dbReference type="SAM" id="MobiDB-lite"/>
    </source>
</evidence>
<keyword evidence="3" id="KW-1185">Reference proteome</keyword>
<evidence type="ECO:0000313" key="3">
    <source>
        <dbReference type="Proteomes" id="UP001107558"/>
    </source>
</evidence>
<dbReference type="Proteomes" id="UP001107558">
    <property type="component" value="Chromosome 3"/>
</dbReference>
<dbReference type="EMBL" id="JADBJN010000003">
    <property type="protein sequence ID" value="KAG5670515.1"/>
    <property type="molecule type" value="Genomic_DNA"/>
</dbReference>
<name>A0A9J6BM25_POLVA</name>
<proteinExistence type="predicted"/>
<evidence type="ECO:0000313" key="2">
    <source>
        <dbReference type="EMBL" id="KAG5670515.1"/>
    </source>
</evidence>
<feature type="region of interest" description="Disordered" evidence="1">
    <location>
        <begin position="78"/>
        <end position="105"/>
    </location>
</feature>